<name>A0A1I5XSP4_9BACI</name>
<protein>
    <submittedName>
        <fullName evidence="3">Staygreen protein</fullName>
    </submittedName>
</protein>
<keyword evidence="1" id="KW-0809">Transit peptide</keyword>
<dbReference type="OrthoDB" id="1684395at2"/>
<feature type="domain" description="Staygreen protein" evidence="2">
    <location>
        <begin position="4"/>
        <end position="148"/>
    </location>
</feature>
<organism evidence="3 4">
    <name type="scientific">Psychrobacillus psychrotolerans</name>
    <dbReference type="NCBI Taxonomy" id="126156"/>
    <lineage>
        <taxon>Bacteria</taxon>
        <taxon>Bacillati</taxon>
        <taxon>Bacillota</taxon>
        <taxon>Bacilli</taxon>
        <taxon>Bacillales</taxon>
        <taxon>Bacillaceae</taxon>
        <taxon>Psychrobacillus</taxon>
    </lineage>
</organism>
<evidence type="ECO:0000313" key="4">
    <source>
        <dbReference type="Proteomes" id="UP000198734"/>
    </source>
</evidence>
<sequence>MSLFNPDKLYVEFRDGVTSTGPINLRRHTLTYSDITADLFLTIGLKFSRDKITFMRDEVLGKWTKHGGSYVYNVYVDLDIDGQFTQTVAAKRNDIYRRELPFAIQAIRYGDRRLFHSYPTLNNSSIIVHFQSIFPPLNKVENWGTFANQF</sequence>
<proteinExistence type="predicted"/>
<reference evidence="4" key="1">
    <citation type="submission" date="2016-10" db="EMBL/GenBank/DDBJ databases">
        <authorList>
            <person name="Varghese N."/>
            <person name="Submissions S."/>
        </authorList>
    </citation>
    <scope>NUCLEOTIDE SEQUENCE [LARGE SCALE GENOMIC DNA]</scope>
    <source>
        <strain evidence="4">DSM 11706</strain>
    </source>
</reference>
<dbReference type="PANTHER" id="PTHR31750:SF4">
    <property type="entry name" value="LP06106P"/>
    <property type="match status" value="1"/>
</dbReference>
<evidence type="ECO:0000313" key="3">
    <source>
        <dbReference type="EMBL" id="SFQ34982.1"/>
    </source>
</evidence>
<dbReference type="AlphaFoldDB" id="A0A1I5XSP4"/>
<keyword evidence="4" id="KW-1185">Reference proteome</keyword>
<accession>A0A1I5XSP4</accession>
<gene>
    <name evidence="3" type="ORF">SAMN05421670_1695</name>
</gene>
<dbReference type="Proteomes" id="UP000198734">
    <property type="component" value="Unassembled WGS sequence"/>
</dbReference>
<dbReference type="Pfam" id="PF12638">
    <property type="entry name" value="Staygreen"/>
    <property type="match status" value="1"/>
</dbReference>
<dbReference type="EMBL" id="FOXU01000002">
    <property type="protein sequence ID" value="SFQ34982.1"/>
    <property type="molecule type" value="Genomic_DNA"/>
</dbReference>
<dbReference type="STRING" id="126156.SAMN05421670_1695"/>
<dbReference type="InterPro" id="IPR024438">
    <property type="entry name" value="Staygreen"/>
</dbReference>
<dbReference type="PANTHER" id="PTHR31750">
    <property type="entry name" value="PROTEIN STAY-GREEN 1, CHLOROPLASTIC-RELATED"/>
    <property type="match status" value="1"/>
</dbReference>
<evidence type="ECO:0000256" key="1">
    <source>
        <dbReference type="ARBA" id="ARBA00022946"/>
    </source>
</evidence>
<evidence type="ECO:0000259" key="2">
    <source>
        <dbReference type="Pfam" id="PF12638"/>
    </source>
</evidence>